<proteinExistence type="inferred from homology"/>
<dbReference type="SMART" id="SM00382">
    <property type="entry name" value="AAA"/>
    <property type="match status" value="2"/>
</dbReference>
<dbReference type="PROSITE" id="PS00211">
    <property type="entry name" value="ABC_TRANSPORTER_1"/>
    <property type="match status" value="1"/>
</dbReference>
<dbReference type="Pfam" id="PF00005">
    <property type="entry name" value="ABC_tran"/>
    <property type="match status" value="2"/>
</dbReference>
<dbReference type="InterPro" id="IPR003593">
    <property type="entry name" value="AAA+_ATPase"/>
</dbReference>
<sequence>MSGGTIGVAAVAEGAAGASPGSLVVDDLSVSFGSVRAVDGVSFTLAPGECVALVGESGSGKSVTARALLGLTGGAVSAAALRLDDRSLLDLTEREWRRLRGPRIGLVLQDALVSLDPLRPVGREIDDALRLHSRLTAAQRRARVLEVLDEVGMPDPASRRAQRSGELSGGLRQRALIAAALALRPGLVIADEPTTALDAQVQRQVVDRLAALRDEGTAVLAISHDLAAVRRLADRVVVLRNGRVVEQGPVASILGSPAEPYTQALVAALPAGKPRGARLSAAAVGGGGSGSGVGSGSDVGSLADAGSVSDVGSVADVGTRQPLLRASGLGRTFRGRAGDLTAVADVSLEVSAGETLGLVGASGSGKTTTARLLLGLDSPDTGIVELLGEPWNPLPERERRDRRPTLGAIYQDALSSFDPRWTVARLLADALSFGRVTRTGGRASERRGASADDVARLLDEVGLPRSVAERSPATLSGGQRQRVAIARALAPSPRVIVCDEPVSSLDVTVQAQVLDLLDDLQRDRGLAYVFISHDLDVVRHQCDRVAVMSGGRIVEQGATEAVFGSPQHAYTRALLTAAGA</sequence>
<dbReference type="SUPFAM" id="SSF52540">
    <property type="entry name" value="P-loop containing nucleoside triphosphate hydrolases"/>
    <property type="match status" value="2"/>
</dbReference>
<feature type="domain" description="ABC transporter" evidence="5">
    <location>
        <begin position="23"/>
        <end position="266"/>
    </location>
</feature>
<evidence type="ECO:0000256" key="1">
    <source>
        <dbReference type="ARBA" id="ARBA00005417"/>
    </source>
</evidence>
<keyword evidence="7" id="KW-1185">Reference proteome</keyword>
<evidence type="ECO:0000256" key="2">
    <source>
        <dbReference type="ARBA" id="ARBA00022448"/>
    </source>
</evidence>
<gene>
    <name evidence="6" type="ORF">GCM10025780_11520</name>
</gene>
<dbReference type="GO" id="GO:0005524">
    <property type="term" value="F:ATP binding"/>
    <property type="evidence" value="ECO:0007669"/>
    <property type="project" value="UniProtKB-KW"/>
</dbReference>
<dbReference type="EMBL" id="BAABLM010000002">
    <property type="protein sequence ID" value="GAA4669898.1"/>
    <property type="molecule type" value="Genomic_DNA"/>
</dbReference>
<dbReference type="InterPro" id="IPR050319">
    <property type="entry name" value="ABC_transp_ATP-bind"/>
</dbReference>
<organism evidence="6 7">
    <name type="scientific">Frondihabitans cladoniiphilus</name>
    <dbReference type="NCBI Taxonomy" id="715785"/>
    <lineage>
        <taxon>Bacteria</taxon>
        <taxon>Bacillati</taxon>
        <taxon>Actinomycetota</taxon>
        <taxon>Actinomycetes</taxon>
        <taxon>Micrococcales</taxon>
        <taxon>Microbacteriaceae</taxon>
        <taxon>Frondihabitans</taxon>
    </lineage>
</organism>
<feature type="domain" description="ABC transporter" evidence="5">
    <location>
        <begin position="324"/>
        <end position="575"/>
    </location>
</feature>
<dbReference type="InterPro" id="IPR027417">
    <property type="entry name" value="P-loop_NTPase"/>
</dbReference>
<evidence type="ECO:0000256" key="4">
    <source>
        <dbReference type="ARBA" id="ARBA00022840"/>
    </source>
</evidence>
<dbReference type="PROSITE" id="PS50893">
    <property type="entry name" value="ABC_TRANSPORTER_2"/>
    <property type="match status" value="2"/>
</dbReference>
<dbReference type="InterPro" id="IPR013563">
    <property type="entry name" value="Oligopep_ABC_C"/>
</dbReference>
<name>A0ABP8VRK9_9MICO</name>
<evidence type="ECO:0000313" key="7">
    <source>
        <dbReference type="Proteomes" id="UP001501295"/>
    </source>
</evidence>
<dbReference type="Pfam" id="PF08352">
    <property type="entry name" value="oligo_HPY"/>
    <property type="match status" value="2"/>
</dbReference>
<evidence type="ECO:0000313" key="6">
    <source>
        <dbReference type="EMBL" id="GAA4669898.1"/>
    </source>
</evidence>
<dbReference type="InterPro" id="IPR017871">
    <property type="entry name" value="ABC_transporter-like_CS"/>
</dbReference>
<dbReference type="NCBIfam" id="NF007739">
    <property type="entry name" value="PRK10419.1"/>
    <property type="match status" value="2"/>
</dbReference>
<dbReference type="PANTHER" id="PTHR43776">
    <property type="entry name" value="TRANSPORT ATP-BINDING PROTEIN"/>
    <property type="match status" value="1"/>
</dbReference>
<dbReference type="Gene3D" id="3.40.50.300">
    <property type="entry name" value="P-loop containing nucleotide triphosphate hydrolases"/>
    <property type="match status" value="2"/>
</dbReference>
<evidence type="ECO:0000259" key="5">
    <source>
        <dbReference type="PROSITE" id="PS50893"/>
    </source>
</evidence>
<evidence type="ECO:0000256" key="3">
    <source>
        <dbReference type="ARBA" id="ARBA00022741"/>
    </source>
</evidence>
<protein>
    <submittedName>
        <fullName evidence="6">ABC transporter ATP-binding protein</fullName>
    </submittedName>
</protein>
<dbReference type="RefSeq" id="WP_345374255.1">
    <property type="nucleotide sequence ID" value="NZ_BAABLM010000002.1"/>
</dbReference>
<dbReference type="Proteomes" id="UP001501295">
    <property type="component" value="Unassembled WGS sequence"/>
</dbReference>
<reference evidence="7" key="1">
    <citation type="journal article" date="2019" name="Int. J. Syst. Evol. Microbiol.">
        <title>The Global Catalogue of Microorganisms (GCM) 10K type strain sequencing project: providing services to taxonomists for standard genome sequencing and annotation.</title>
        <authorList>
            <consortium name="The Broad Institute Genomics Platform"/>
            <consortium name="The Broad Institute Genome Sequencing Center for Infectious Disease"/>
            <person name="Wu L."/>
            <person name="Ma J."/>
        </authorList>
    </citation>
    <scope>NUCLEOTIDE SEQUENCE [LARGE SCALE GENOMIC DNA]</scope>
    <source>
        <strain evidence="7">JCM 18956</strain>
    </source>
</reference>
<dbReference type="PANTHER" id="PTHR43776:SF7">
    <property type="entry name" value="D,D-DIPEPTIDE TRANSPORT ATP-BINDING PROTEIN DDPF-RELATED"/>
    <property type="match status" value="1"/>
</dbReference>
<dbReference type="NCBIfam" id="NF008453">
    <property type="entry name" value="PRK11308.1"/>
    <property type="match status" value="2"/>
</dbReference>
<comment type="similarity">
    <text evidence="1">Belongs to the ABC transporter superfamily.</text>
</comment>
<comment type="caution">
    <text evidence="6">The sequence shown here is derived from an EMBL/GenBank/DDBJ whole genome shotgun (WGS) entry which is preliminary data.</text>
</comment>
<accession>A0ABP8VRK9</accession>
<keyword evidence="4 6" id="KW-0067">ATP-binding</keyword>
<keyword evidence="2" id="KW-0813">Transport</keyword>
<keyword evidence="3" id="KW-0547">Nucleotide-binding</keyword>
<dbReference type="InterPro" id="IPR003439">
    <property type="entry name" value="ABC_transporter-like_ATP-bd"/>
</dbReference>
<dbReference type="CDD" id="cd03257">
    <property type="entry name" value="ABC_NikE_OppD_transporters"/>
    <property type="match status" value="2"/>
</dbReference>